<keyword evidence="5" id="KW-0255">Endonuclease</keyword>
<dbReference type="GO" id="GO:0004519">
    <property type="term" value="F:endonuclease activity"/>
    <property type="evidence" value="ECO:0007669"/>
    <property type="project" value="UniProtKB-KW"/>
</dbReference>
<evidence type="ECO:0000256" key="3">
    <source>
        <dbReference type="ARBA" id="ARBA00023125"/>
    </source>
</evidence>
<organism evidence="5 6">
    <name type="scientific">Xanthomonas protegens</name>
    <dbReference type="NCBI Taxonomy" id="3380705"/>
    <lineage>
        <taxon>Bacteria</taxon>
        <taxon>Pseudomonadati</taxon>
        <taxon>Pseudomonadota</taxon>
        <taxon>Gammaproteobacteria</taxon>
        <taxon>Lysobacterales</taxon>
        <taxon>Lysobacteraceae</taxon>
        <taxon>Xanthomonas</taxon>
    </lineage>
</organism>
<dbReference type="Pfam" id="PF01420">
    <property type="entry name" value="Methylase_S"/>
    <property type="match status" value="1"/>
</dbReference>
<keyword evidence="5" id="KW-0540">Nuclease</keyword>
<evidence type="ECO:0000313" key="6">
    <source>
        <dbReference type="Proteomes" id="UP001486626"/>
    </source>
</evidence>
<dbReference type="InterPro" id="IPR000055">
    <property type="entry name" value="Restrct_endonuc_typeI_TRD"/>
</dbReference>
<name>A0ABU9L740_9XANT</name>
<keyword evidence="2" id="KW-0680">Restriction system</keyword>
<protein>
    <submittedName>
        <fullName evidence="5">Restriction endonuclease subunit S</fullName>
        <ecNumber evidence="5">3.1.21.-</ecNumber>
    </submittedName>
</protein>
<gene>
    <name evidence="5" type="ORF">PIQ37_01100</name>
</gene>
<evidence type="ECO:0000259" key="4">
    <source>
        <dbReference type="Pfam" id="PF01420"/>
    </source>
</evidence>
<dbReference type="PANTHER" id="PTHR30408:SF12">
    <property type="entry name" value="TYPE I RESTRICTION ENZYME MJAVIII SPECIFICITY SUBUNIT"/>
    <property type="match status" value="1"/>
</dbReference>
<dbReference type="RefSeq" id="WP_342072030.1">
    <property type="nucleotide sequence ID" value="NZ_JAQJCQ010000001.1"/>
</dbReference>
<evidence type="ECO:0000313" key="5">
    <source>
        <dbReference type="EMBL" id="MEL4890002.1"/>
    </source>
</evidence>
<evidence type="ECO:0000256" key="1">
    <source>
        <dbReference type="ARBA" id="ARBA00010923"/>
    </source>
</evidence>
<reference evidence="5 6" key="1">
    <citation type="journal article" date="2024" name="FEMS Microbiol. Lett.">
        <title>Xanthomonas protegens sp. nov., a novel rice seed-associated bacterium, provides in vivo protection against X. oryzae pv. oryzae, the bacterial leaf blight pathogen.</title>
        <authorList>
            <person name="Rana R."/>
            <person name="Sharma A."/>
            <person name="Madhavan V.N."/>
            <person name="Korpole S."/>
            <person name="Sonti R.V."/>
            <person name="Patel H.K."/>
            <person name="Patil P.B."/>
        </authorList>
    </citation>
    <scope>NUCLEOTIDE SEQUENCE [LARGE SCALE GENOMIC DNA]</scope>
    <source>
        <strain evidence="5 6">PPL118</strain>
    </source>
</reference>
<proteinExistence type="inferred from homology"/>
<dbReference type="InterPro" id="IPR044946">
    <property type="entry name" value="Restrct_endonuc_typeI_TRD_sf"/>
</dbReference>
<accession>A0ABU9L740</accession>
<dbReference type="SUPFAM" id="SSF116734">
    <property type="entry name" value="DNA methylase specificity domain"/>
    <property type="match status" value="2"/>
</dbReference>
<comment type="similarity">
    <text evidence="1">Belongs to the type-I restriction system S methylase family.</text>
</comment>
<dbReference type="Gene3D" id="3.90.220.20">
    <property type="entry name" value="DNA methylase specificity domains"/>
    <property type="match status" value="2"/>
</dbReference>
<dbReference type="EMBL" id="JAQJCQ010000001">
    <property type="protein sequence ID" value="MEL4890002.1"/>
    <property type="molecule type" value="Genomic_DNA"/>
</dbReference>
<dbReference type="Proteomes" id="UP001486626">
    <property type="component" value="Unassembled WGS sequence"/>
</dbReference>
<dbReference type="Gene3D" id="1.10.287.1120">
    <property type="entry name" value="Bipartite methylase S protein"/>
    <property type="match status" value="1"/>
</dbReference>
<keyword evidence="6" id="KW-1185">Reference proteome</keyword>
<keyword evidence="5" id="KW-0378">Hydrolase</keyword>
<keyword evidence="3" id="KW-0238">DNA-binding</keyword>
<dbReference type="PANTHER" id="PTHR30408">
    <property type="entry name" value="TYPE-1 RESTRICTION ENZYME ECOKI SPECIFICITY PROTEIN"/>
    <property type="match status" value="1"/>
</dbReference>
<evidence type="ECO:0000256" key="2">
    <source>
        <dbReference type="ARBA" id="ARBA00022747"/>
    </source>
</evidence>
<dbReference type="InterPro" id="IPR052021">
    <property type="entry name" value="Type-I_RS_S_subunit"/>
</dbReference>
<dbReference type="GO" id="GO:0016787">
    <property type="term" value="F:hydrolase activity"/>
    <property type="evidence" value="ECO:0007669"/>
    <property type="project" value="UniProtKB-KW"/>
</dbReference>
<comment type="caution">
    <text evidence="5">The sequence shown here is derived from an EMBL/GenBank/DDBJ whole genome shotgun (WGS) entry which is preliminary data.</text>
</comment>
<feature type="domain" description="Type I restriction modification DNA specificity" evidence="4">
    <location>
        <begin position="57"/>
        <end position="186"/>
    </location>
</feature>
<dbReference type="EC" id="3.1.21.-" evidence="5"/>
<sequence length="423" mass="46770">MEVTSGIPNGWQELSLFELADKQKARFDDGDWVEARHITDDGIRLIQTGNIGIGCYVEKDVKKYIFEDSFTSLKCKSLEVGDLLICRLAEPAGRACILPEIGDKRIITSVDVSIFRPDPAKFDRRYLNQYFSTSDWFESVAESVGGTTHKRISRSALGRIKLPIPTDRFEQSAIANALGDVDTLWAAQNALIAKKRAIKQGATQELLTGKRRLPGFSGKWEARLLGDHLKFLNNGANPRAELMSDGKVRYLHYGDIHSASNVLLDPKAVAMPFLPEVKAKRLDRLQDGDVVFADASEDLDGVAKAIELRNVEGLEVVAGMHTIAVRFDKGVLVDGYKAYLQMIPSFREHLCRLASGTKVYATNMAHISSAEVMLPGPDEQIAIAEALNEMDAEIIALEAQRAKTAQLKQGMMQALLTGRIRLV</sequence>